<dbReference type="InterPro" id="IPR014729">
    <property type="entry name" value="Rossmann-like_a/b/a_fold"/>
</dbReference>
<reference evidence="3 4" key="1">
    <citation type="submission" date="2020-11" db="EMBL/GenBank/DDBJ databases">
        <title>Hymenobacter sp.</title>
        <authorList>
            <person name="Kim M.K."/>
        </authorList>
    </citation>
    <scope>NUCLEOTIDE SEQUENCE [LARGE SCALE GENOMIC DNA]</scope>
    <source>
        <strain evidence="3 4">BT594</strain>
    </source>
</reference>
<proteinExistence type="predicted"/>
<dbReference type="PANTHER" id="PTHR30336">
    <property type="entry name" value="INNER MEMBRANE PROTEIN, PROBABLE PERMEASE"/>
    <property type="match status" value="1"/>
</dbReference>
<dbReference type="PANTHER" id="PTHR30336:SF4">
    <property type="entry name" value="ENVELOPE BIOGENESIS FACTOR ELYC"/>
    <property type="match status" value="1"/>
</dbReference>
<keyword evidence="1" id="KW-0472">Membrane</keyword>
<dbReference type="Proteomes" id="UP000601099">
    <property type="component" value="Unassembled WGS sequence"/>
</dbReference>
<evidence type="ECO:0000313" key="4">
    <source>
        <dbReference type="Proteomes" id="UP000601099"/>
    </source>
</evidence>
<dbReference type="Pfam" id="PF02698">
    <property type="entry name" value="DUF218"/>
    <property type="match status" value="1"/>
</dbReference>
<evidence type="ECO:0000313" key="3">
    <source>
        <dbReference type="EMBL" id="MBG8553704.1"/>
    </source>
</evidence>
<keyword evidence="1" id="KW-1133">Transmembrane helix</keyword>
<comment type="caution">
    <text evidence="3">The sequence shown here is derived from an EMBL/GenBank/DDBJ whole genome shotgun (WGS) entry which is preliminary data.</text>
</comment>
<evidence type="ECO:0000259" key="2">
    <source>
        <dbReference type="Pfam" id="PF02698"/>
    </source>
</evidence>
<organism evidence="3 4">
    <name type="scientific">Hymenobacter guriensis</name>
    <dbReference type="NCBI Taxonomy" id="2793065"/>
    <lineage>
        <taxon>Bacteria</taxon>
        <taxon>Pseudomonadati</taxon>
        <taxon>Bacteroidota</taxon>
        <taxon>Cytophagia</taxon>
        <taxon>Cytophagales</taxon>
        <taxon>Hymenobacteraceae</taxon>
        <taxon>Hymenobacter</taxon>
    </lineage>
</organism>
<protein>
    <submittedName>
        <fullName evidence="3">YdcF family protein</fullName>
    </submittedName>
</protein>
<keyword evidence="4" id="KW-1185">Reference proteome</keyword>
<dbReference type="Gene3D" id="3.40.50.620">
    <property type="entry name" value="HUPs"/>
    <property type="match status" value="1"/>
</dbReference>
<feature type="domain" description="DUF218" evidence="2">
    <location>
        <begin position="97"/>
        <end position="244"/>
    </location>
</feature>
<dbReference type="RefSeq" id="WP_196954722.1">
    <property type="nucleotide sequence ID" value="NZ_JADWYK010000004.1"/>
</dbReference>
<feature type="transmembrane region" description="Helical" evidence="1">
    <location>
        <begin position="41"/>
        <end position="59"/>
    </location>
</feature>
<dbReference type="CDD" id="cd06259">
    <property type="entry name" value="YdcF-like"/>
    <property type="match status" value="1"/>
</dbReference>
<dbReference type="InterPro" id="IPR003848">
    <property type="entry name" value="DUF218"/>
</dbReference>
<sequence>MFFLLSKLLAVALLPAVWLVLLAAAAVFDWRPGWRRRWRYVLLVLVLVSTNLALANEAMRAWELPAVRLSQLPTHDAGVLLTGITNQREPNDRVYLATGADRLMHTIWLYRAGKIKRIIITGGSGRLRGPVASRSEAQELAVLLRLAKVPTSAILLENQSHNTRENALFTRQLVARYPDIKSLTLITSAFHQRRALGCFQQVGLNVTPFPADFRSVDRSIGLDYWLIPSVDALELWTQLLHEISGYLTYKLLGYC</sequence>
<accession>A0ABS0L0S1</accession>
<dbReference type="InterPro" id="IPR051599">
    <property type="entry name" value="Cell_Envelope_Assoc"/>
</dbReference>
<gene>
    <name evidence="3" type="ORF">I5L79_09105</name>
</gene>
<name>A0ABS0L0S1_9BACT</name>
<evidence type="ECO:0000256" key="1">
    <source>
        <dbReference type="SAM" id="Phobius"/>
    </source>
</evidence>
<dbReference type="EMBL" id="JADWYK010000004">
    <property type="protein sequence ID" value="MBG8553704.1"/>
    <property type="molecule type" value="Genomic_DNA"/>
</dbReference>
<keyword evidence="1" id="KW-0812">Transmembrane</keyword>